<evidence type="ECO:0000256" key="7">
    <source>
        <dbReference type="ARBA" id="ARBA00023242"/>
    </source>
</evidence>
<comment type="caution">
    <text evidence="11">The sequence shown here is derived from an EMBL/GenBank/DDBJ whole genome shotgun (WGS) entry which is preliminary data.</text>
</comment>
<dbReference type="GO" id="GO:0005634">
    <property type="term" value="C:nucleus"/>
    <property type="evidence" value="ECO:0007669"/>
    <property type="project" value="UniProtKB-SubCell"/>
</dbReference>
<evidence type="ECO:0000256" key="8">
    <source>
        <dbReference type="PROSITE-ProRule" id="PRU00042"/>
    </source>
</evidence>
<dbReference type="STRING" id="2282107.A0A286UP13"/>
<dbReference type="InParanoid" id="A0A286UP13"/>
<feature type="compositionally biased region" description="Polar residues" evidence="9">
    <location>
        <begin position="1149"/>
        <end position="1166"/>
    </location>
</feature>
<gene>
    <name evidence="11" type="ORF">PNOK_0383200</name>
</gene>
<feature type="region of interest" description="Disordered" evidence="9">
    <location>
        <begin position="254"/>
        <end position="281"/>
    </location>
</feature>
<dbReference type="PANTHER" id="PTHR46179:SF13">
    <property type="entry name" value="C2H2-TYPE DOMAIN-CONTAINING PROTEIN"/>
    <property type="match status" value="1"/>
</dbReference>
<feature type="compositionally biased region" description="Polar residues" evidence="9">
    <location>
        <begin position="934"/>
        <end position="957"/>
    </location>
</feature>
<dbReference type="InterPro" id="IPR004345">
    <property type="entry name" value="TB2_DP1_HVA22"/>
</dbReference>
<dbReference type="AlphaFoldDB" id="A0A286UP13"/>
<dbReference type="PANTHER" id="PTHR46179">
    <property type="entry name" value="ZINC FINGER PROTEIN"/>
    <property type="match status" value="1"/>
</dbReference>
<evidence type="ECO:0000313" key="11">
    <source>
        <dbReference type="EMBL" id="PAV21205.1"/>
    </source>
</evidence>
<feature type="region of interest" description="Disordered" evidence="9">
    <location>
        <begin position="1106"/>
        <end position="1166"/>
    </location>
</feature>
<dbReference type="PROSITE" id="PS00028">
    <property type="entry name" value="ZINC_FINGER_C2H2_1"/>
    <property type="match status" value="3"/>
</dbReference>
<dbReference type="InterPro" id="IPR013087">
    <property type="entry name" value="Znf_C2H2_type"/>
</dbReference>
<proteinExistence type="predicted"/>
<dbReference type="FunFam" id="3.30.160.60:FF:000446">
    <property type="entry name" value="Zinc finger protein"/>
    <property type="match status" value="1"/>
</dbReference>
<keyword evidence="2" id="KW-0479">Metal-binding</keyword>
<evidence type="ECO:0000256" key="1">
    <source>
        <dbReference type="ARBA" id="ARBA00004123"/>
    </source>
</evidence>
<dbReference type="SMART" id="SM00355">
    <property type="entry name" value="ZnF_C2H2"/>
    <property type="match status" value="4"/>
</dbReference>
<feature type="compositionally biased region" description="Low complexity" evidence="9">
    <location>
        <begin position="430"/>
        <end position="447"/>
    </location>
</feature>
<feature type="domain" description="C2H2-type" evidence="10">
    <location>
        <begin position="152"/>
        <end position="181"/>
    </location>
</feature>
<feature type="domain" description="C2H2-type" evidence="10">
    <location>
        <begin position="182"/>
        <end position="205"/>
    </location>
</feature>
<dbReference type="Pfam" id="PF03134">
    <property type="entry name" value="TB2_DP1_HVA22"/>
    <property type="match status" value="1"/>
</dbReference>
<dbReference type="SUPFAM" id="SSF57667">
    <property type="entry name" value="beta-beta-alpha zinc fingers"/>
    <property type="match status" value="2"/>
</dbReference>
<feature type="compositionally biased region" description="Polar residues" evidence="9">
    <location>
        <begin position="702"/>
        <end position="717"/>
    </location>
</feature>
<evidence type="ECO:0000256" key="5">
    <source>
        <dbReference type="ARBA" id="ARBA00023015"/>
    </source>
</evidence>
<evidence type="ECO:0000313" key="12">
    <source>
        <dbReference type="Proteomes" id="UP000217199"/>
    </source>
</evidence>
<feature type="compositionally biased region" description="Acidic residues" evidence="9">
    <location>
        <begin position="879"/>
        <end position="897"/>
    </location>
</feature>
<dbReference type="PROSITE" id="PS50157">
    <property type="entry name" value="ZINC_FINGER_C2H2_2"/>
    <property type="match status" value="4"/>
</dbReference>
<feature type="region of interest" description="Disordered" evidence="9">
    <location>
        <begin position="420"/>
        <end position="458"/>
    </location>
</feature>
<dbReference type="GO" id="GO:0008270">
    <property type="term" value="F:zinc ion binding"/>
    <property type="evidence" value="ECO:0007669"/>
    <property type="project" value="UniProtKB-KW"/>
</dbReference>
<dbReference type="InterPro" id="IPR036236">
    <property type="entry name" value="Znf_C2H2_sf"/>
</dbReference>
<dbReference type="InterPro" id="IPR051061">
    <property type="entry name" value="Zinc_finger_trans_reg"/>
</dbReference>
<organism evidence="11 12">
    <name type="scientific">Pyrrhoderma noxium</name>
    <dbReference type="NCBI Taxonomy" id="2282107"/>
    <lineage>
        <taxon>Eukaryota</taxon>
        <taxon>Fungi</taxon>
        <taxon>Dikarya</taxon>
        <taxon>Basidiomycota</taxon>
        <taxon>Agaricomycotina</taxon>
        <taxon>Agaricomycetes</taxon>
        <taxon>Hymenochaetales</taxon>
        <taxon>Hymenochaetaceae</taxon>
        <taxon>Pyrrhoderma</taxon>
    </lineage>
</organism>
<keyword evidence="3 8" id="KW-0863">Zinc-finger</keyword>
<dbReference type="Proteomes" id="UP000217199">
    <property type="component" value="Unassembled WGS sequence"/>
</dbReference>
<feature type="region of interest" description="Disordered" evidence="9">
    <location>
        <begin position="657"/>
        <end position="1028"/>
    </location>
</feature>
<feature type="domain" description="C2H2-type" evidence="10">
    <location>
        <begin position="211"/>
        <end position="236"/>
    </location>
</feature>
<feature type="domain" description="C2H2-type" evidence="10">
    <location>
        <begin position="122"/>
        <end position="151"/>
    </location>
</feature>
<keyword evidence="4" id="KW-0862">Zinc</keyword>
<feature type="compositionally biased region" description="Polar residues" evidence="9">
    <location>
        <begin position="969"/>
        <end position="1017"/>
    </location>
</feature>
<dbReference type="GO" id="GO:0006357">
    <property type="term" value="P:regulation of transcription by RNA polymerase II"/>
    <property type="evidence" value="ECO:0007669"/>
    <property type="project" value="TreeGrafter"/>
</dbReference>
<keyword evidence="12" id="KW-1185">Reference proteome</keyword>
<evidence type="ECO:0000256" key="4">
    <source>
        <dbReference type="ARBA" id="ARBA00022833"/>
    </source>
</evidence>
<sequence length="1166" mass="129516">MTMTMLRSDLQLQLLLRNRDTVTIGLIVVFHNKNATRANKKTRSHIPTLGNAIYRLDSDTWSVNLHSLNTIESAERFLINLSSPKPAFPLTISKQKKAIMSFTTKLTGKLMGRVSRKETVMLSCSVCGREFQRNRKADLQRHMRIHSDEKPFVCPYPQCGKAFRQSSALKNHSNFHVRDKAFTCESCNMNFFDKPTFNRHIREKHELAFVFACGIKGCEKTFKRKPVFKSHMQDKHGIRLSDEQAKAYRAYAASRMSPTPLKSEEVRSSSQEPPKISSRSHATSFLTDLPEAYSEDKKPIINAAPPLYDAYPLAVPVHPAYPPFSLTNAGMNMGLAQDMNMKMYAPELAPNQIPFGPAFPSEFWLPEFATNDSSYFGAQFFNGEMAGYADSYVLQPIPHQMVENVIDPRLSSPLSYSPRYEQCQGSPVGSLSPALSSRSSSSSSSSSFTPDHNHASRSPQPQWTFYAYFIPILDCCIHTSPTTLMFLTFVPFLSAGPLTSRQLYHHAMPLVVPALRLFLLFQNVFETFKILKPPARSHRTGEVSPKAVSQRKRDMKGCMAIWLLWCSCIVIEGLTDNTIGIVMPFYNEIKAVIYLFQILTRARGAEPIYLHVMRPLIKPYVATLDWALDSGHLFGDFIVLLISIPIGMITNWWSPSSNQEETPIKEPDVPLDTSEAAAEEPSLQKPSQMTNGVGLRTRGVRQASNGTSGKPNPSRVTRPNVIHSRSESANLQKQKVWRPPTSAYDNDDPPQRPAERRVVSESDSLAKAIPVKASTAPVVPRPARKPSDSTADELSSPDPVPSAPLQPRAQRVKSKAPSRPAGFWGVARENACESNTNVEDSGSHSSSGDDENLEKRSLYPNVENNVSELNSWDVKEEVNDSGDEEPEEEDDDDEDDFNVTLRTPARMRPTGNWPTRMVTPPPELRILEEDSDQNLENSEKISSQAETDSDRPNMQSKSHLRGPTVYRRANSNYTLSSSRTNSTASFTTASRAGSSRNMSRTSSLASNPSDRVSSSDGDTGLEFGSNIGTMRPGTAIGYKKGLTVRTTTAARQPLQPSRSILSNSKGTNVRPIGTARPLKATTLRAKPSMQRVSGQASSPDTVDEFGVLGNDDVQKGTTLPTTNKTRKTLGMNSSTRSNMNVRQDENPFDLTQISEENDSARTPSWI</sequence>
<reference evidence="11 12" key="1">
    <citation type="journal article" date="2017" name="Mol. Ecol.">
        <title>Comparative and population genomic landscape of Phellinus noxius: A hypervariable fungus causing root rot in trees.</title>
        <authorList>
            <person name="Chung C.L."/>
            <person name="Lee T.J."/>
            <person name="Akiba M."/>
            <person name="Lee H.H."/>
            <person name="Kuo T.H."/>
            <person name="Liu D."/>
            <person name="Ke H.M."/>
            <person name="Yokoi T."/>
            <person name="Roa M.B."/>
            <person name="Lu M.J."/>
            <person name="Chang Y.Y."/>
            <person name="Ann P.J."/>
            <person name="Tsai J.N."/>
            <person name="Chen C.Y."/>
            <person name="Tzean S.S."/>
            <person name="Ota Y."/>
            <person name="Hattori T."/>
            <person name="Sahashi N."/>
            <person name="Liou R.F."/>
            <person name="Kikuchi T."/>
            <person name="Tsai I.J."/>
        </authorList>
    </citation>
    <scope>NUCLEOTIDE SEQUENCE [LARGE SCALE GENOMIC DNA]</scope>
    <source>
        <strain evidence="11 12">FFPRI411160</strain>
    </source>
</reference>
<accession>A0A286UP13</accession>
<evidence type="ECO:0000259" key="10">
    <source>
        <dbReference type="PROSITE" id="PS50157"/>
    </source>
</evidence>
<dbReference type="OrthoDB" id="434647at2759"/>
<feature type="compositionally biased region" description="Basic and acidic residues" evidence="9">
    <location>
        <begin position="749"/>
        <end position="760"/>
    </location>
</feature>
<keyword evidence="7" id="KW-0539">Nucleus</keyword>
<protein>
    <recommendedName>
        <fullName evidence="10">C2H2-type domain-containing protein</fullName>
    </recommendedName>
</protein>
<keyword evidence="5" id="KW-0805">Transcription regulation</keyword>
<comment type="subcellular location">
    <subcellularLocation>
        <location evidence="1">Nucleus</location>
    </subcellularLocation>
</comment>
<evidence type="ECO:0000256" key="9">
    <source>
        <dbReference type="SAM" id="MobiDB-lite"/>
    </source>
</evidence>
<keyword evidence="6" id="KW-0804">Transcription</keyword>
<name>A0A286UP13_9AGAM</name>
<dbReference type="Gene3D" id="3.30.160.60">
    <property type="entry name" value="Classic Zinc Finger"/>
    <property type="match status" value="3"/>
</dbReference>
<feature type="compositionally biased region" description="Polar residues" evidence="9">
    <location>
        <begin position="268"/>
        <end position="281"/>
    </location>
</feature>
<dbReference type="Pfam" id="PF00096">
    <property type="entry name" value="zf-C2H2"/>
    <property type="match status" value="1"/>
</dbReference>
<evidence type="ECO:0000256" key="3">
    <source>
        <dbReference type="ARBA" id="ARBA00022771"/>
    </source>
</evidence>
<feature type="compositionally biased region" description="Polar residues" evidence="9">
    <location>
        <begin position="1130"/>
        <end position="1141"/>
    </location>
</feature>
<dbReference type="EMBL" id="NBII01000003">
    <property type="protein sequence ID" value="PAV21205.1"/>
    <property type="molecule type" value="Genomic_DNA"/>
</dbReference>
<evidence type="ECO:0000256" key="6">
    <source>
        <dbReference type="ARBA" id="ARBA00023163"/>
    </source>
</evidence>
<evidence type="ECO:0000256" key="2">
    <source>
        <dbReference type="ARBA" id="ARBA00022723"/>
    </source>
</evidence>